<evidence type="ECO:0000256" key="5">
    <source>
        <dbReference type="ARBA" id="ARBA00023136"/>
    </source>
</evidence>
<dbReference type="Pfam" id="PF00892">
    <property type="entry name" value="EamA"/>
    <property type="match status" value="2"/>
</dbReference>
<dbReference type="PANTHER" id="PTHR22911">
    <property type="entry name" value="ACYL-MALONYL CONDENSING ENZYME-RELATED"/>
    <property type="match status" value="1"/>
</dbReference>
<evidence type="ECO:0000256" key="4">
    <source>
        <dbReference type="ARBA" id="ARBA00022989"/>
    </source>
</evidence>
<dbReference type="PANTHER" id="PTHR22911:SF6">
    <property type="entry name" value="SOLUTE CARRIER FAMILY 35 MEMBER G1"/>
    <property type="match status" value="1"/>
</dbReference>
<keyword evidence="5 6" id="KW-0472">Membrane</keyword>
<feature type="transmembrane region" description="Helical" evidence="6">
    <location>
        <begin position="225"/>
        <end position="247"/>
    </location>
</feature>
<evidence type="ECO:0000313" key="9">
    <source>
        <dbReference type="Proteomes" id="UP000554286"/>
    </source>
</evidence>
<proteinExistence type="inferred from homology"/>
<comment type="subcellular location">
    <subcellularLocation>
        <location evidence="1">Membrane</location>
        <topology evidence="1">Multi-pass membrane protein</topology>
    </subcellularLocation>
</comment>
<comment type="caution">
    <text evidence="8">The sequence shown here is derived from an EMBL/GenBank/DDBJ whole genome shotgun (WGS) entry which is preliminary data.</text>
</comment>
<sequence>MPLPQPGRLTAPVVWSGLSTNVRGGLLMLASAFFFSVMATLIRYLGQTLPTLEMAFFRAAFQAVVLLPFAVMAVRRDPSALFTRRLGLHGIRLGLTVVTVMTGFYALVNLPLATAISISFSRALFVTLLAVVVLREVVGPHRWSAVAIGFLGVLVILRPWTGGQVDLAMVAGLISAAAVAGMSICVRLLSSTEGTMVMMLYSSALMSVILAVPAAFMWVTPDAVTLLLVLAMGGSAVVGQFLLISAYRHAEPSAVAPMNYTQLLWVTALGFVLFGEFPGPAIWTGAALIIGAALYTLHRERQRGRIRHASEPPAE</sequence>
<name>A0A7W6W9K0_9PROT</name>
<feature type="domain" description="EamA" evidence="7">
    <location>
        <begin position="167"/>
        <end position="295"/>
    </location>
</feature>
<dbReference type="SUPFAM" id="SSF103481">
    <property type="entry name" value="Multidrug resistance efflux transporter EmrE"/>
    <property type="match status" value="2"/>
</dbReference>
<keyword evidence="9" id="KW-1185">Reference proteome</keyword>
<keyword evidence="3 6" id="KW-0812">Transmembrane</keyword>
<feature type="transmembrane region" description="Helical" evidence="6">
    <location>
        <begin position="254"/>
        <end position="274"/>
    </location>
</feature>
<keyword evidence="4 6" id="KW-1133">Transmembrane helix</keyword>
<protein>
    <submittedName>
        <fullName evidence="8">Drug/metabolite transporter (DMT)-like permease</fullName>
    </submittedName>
</protein>
<organism evidence="8 9">
    <name type="scientific">Roseospira visakhapatnamensis</name>
    <dbReference type="NCBI Taxonomy" id="390880"/>
    <lineage>
        <taxon>Bacteria</taxon>
        <taxon>Pseudomonadati</taxon>
        <taxon>Pseudomonadota</taxon>
        <taxon>Alphaproteobacteria</taxon>
        <taxon>Rhodospirillales</taxon>
        <taxon>Rhodospirillaceae</taxon>
        <taxon>Roseospira</taxon>
    </lineage>
</organism>
<reference evidence="8 9" key="1">
    <citation type="submission" date="2020-08" db="EMBL/GenBank/DDBJ databases">
        <title>Genome sequencing of Purple Non-Sulfur Bacteria from various extreme environments.</title>
        <authorList>
            <person name="Mayer M."/>
        </authorList>
    </citation>
    <scope>NUCLEOTIDE SEQUENCE [LARGE SCALE GENOMIC DNA]</scope>
    <source>
        <strain evidence="8 9">JA131</strain>
    </source>
</reference>
<feature type="transmembrane region" description="Helical" evidence="6">
    <location>
        <begin position="280"/>
        <end position="297"/>
    </location>
</feature>
<dbReference type="AlphaFoldDB" id="A0A7W6W9K0"/>
<dbReference type="RefSeq" id="WP_184043177.1">
    <property type="nucleotide sequence ID" value="NZ_JACIGK010000007.1"/>
</dbReference>
<feature type="transmembrane region" description="Helical" evidence="6">
    <location>
        <begin position="112"/>
        <end position="134"/>
    </location>
</feature>
<evidence type="ECO:0000256" key="1">
    <source>
        <dbReference type="ARBA" id="ARBA00004141"/>
    </source>
</evidence>
<comment type="similarity">
    <text evidence="2">Belongs to the drug/metabolite transporter (DMT) superfamily. 10 TMS drug/metabolite exporter (DME) (TC 2.A.7.3) family.</text>
</comment>
<evidence type="ECO:0000256" key="6">
    <source>
        <dbReference type="SAM" id="Phobius"/>
    </source>
</evidence>
<gene>
    <name evidence="8" type="ORF">GGD89_001173</name>
</gene>
<dbReference type="InterPro" id="IPR000620">
    <property type="entry name" value="EamA_dom"/>
</dbReference>
<dbReference type="Proteomes" id="UP000554286">
    <property type="component" value="Unassembled WGS sequence"/>
</dbReference>
<dbReference type="EMBL" id="JACIGK010000007">
    <property type="protein sequence ID" value="MBB4265551.1"/>
    <property type="molecule type" value="Genomic_DNA"/>
</dbReference>
<feature type="transmembrane region" description="Helical" evidence="6">
    <location>
        <begin position="198"/>
        <end position="219"/>
    </location>
</feature>
<evidence type="ECO:0000256" key="3">
    <source>
        <dbReference type="ARBA" id="ARBA00022692"/>
    </source>
</evidence>
<dbReference type="GO" id="GO:0016020">
    <property type="term" value="C:membrane"/>
    <property type="evidence" value="ECO:0007669"/>
    <property type="project" value="UniProtKB-SubCell"/>
</dbReference>
<dbReference type="InterPro" id="IPR037185">
    <property type="entry name" value="EmrE-like"/>
</dbReference>
<feature type="domain" description="EamA" evidence="7">
    <location>
        <begin position="24"/>
        <end position="157"/>
    </location>
</feature>
<evidence type="ECO:0000313" key="8">
    <source>
        <dbReference type="EMBL" id="MBB4265551.1"/>
    </source>
</evidence>
<feature type="transmembrane region" description="Helical" evidence="6">
    <location>
        <begin position="167"/>
        <end position="186"/>
    </location>
</feature>
<feature type="transmembrane region" description="Helical" evidence="6">
    <location>
        <begin position="86"/>
        <end position="106"/>
    </location>
</feature>
<accession>A0A7W6W9K0</accession>
<feature type="transmembrane region" description="Helical" evidence="6">
    <location>
        <begin position="143"/>
        <end position="161"/>
    </location>
</feature>
<feature type="transmembrane region" description="Helical" evidence="6">
    <location>
        <begin position="56"/>
        <end position="74"/>
    </location>
</feature>
<evidence type="ECO:0000256" key="2">
    <source>
        <dbReference type="ARBA" id="ARBA00009853"/>
    </source>
</evidence>
<evidence type="ECO:0000259" key="7">
    <source>
        <dbReference type="Pfam" id="PF00892"/>
    </source>
</evidence>